<sequence length="281" mass="30206">MSGADEDKKKKGDKKHNEYFAGDGQALDGGDNNGDAPGQAGASSVEDLFNKARENGAVKPEDFTSHSTSTFSGTGRRLGHQPGPSLPVQPLQKEEQKVKIVFFRNGFVVDDGDLRDLNDPAQKAFLETLNKGFVPRDIAEKHPNKNIIVALEDRSGEDYVKQFKAFAGSGQRLAAEPAGPQAAGIDRAAEAAAAGEWSYSEGEPSGKVVLQMVDGTKQEVKVNPQRHTVADLRGKVASLARCSPSDFDLIVRELRPRPLNDPAQTLADAKAVNCLVMVKAR</sequence>
<feature type="domain" description="SEP" evidence="2">
    <location>
        <begin position="95"/>
        <end position="160"/>
    </location>
</feature>
<dbReference type="GO" id="GO:0005829">
    <property type="term" value="C:cytosol"/>
    <property type="evidence" value="ECO:0007669"/>
    <property type="project" value="TreeGrafter"/>
</dbReference>
<dbReference type="InterPro" id="IPR029071">
    <property type="entry name" value="Ubiquitin-like_domsf"/>
</dbReference>
<accession>A0A7S1W984</accession>
<dbReference type="PROSITE" id="PS51399">
    <property type="entry name" value="SEP"/>
    <property type="match status" value="1"/>
</dbReference>
<dbReference type="GO" id="GO:0007030">
    <property type="term" value="P:Golgi organization"/>
    <property type="evidence" value="ECO:0007669"/>
    <property type="project" value="TreeGrafter"/>
</dbReference>
<evidence type="ECO:0000256" key="1">
    <source>
        <dbReference type="SAM" id="MobiDB-lite"/>
    </source>
</evidence>
<feature type="compositionally biased region" description="Low complexity" evidence="1">
    <location>
        <begin position="65"/>
        <end position="75"/>
    </location>
</feature>
<dbReference type="GO" id="GO:0061025">
    <property type="term" value="P:membrane fusion"/>
    <property type="evidence" value="ECO:0007669"/>
    <property type="project" value="TreeGrafter"/>
</dbReference>
<dbReference type="PANTHER" id="PTHR23333">
    <property type="entry name" value="UBX DOMAIN CONTAINING PROTEIN"/>
    <property type="match status" value="1"/>
</dbReference>
<dbReference type="SUPFAM" id="SSF102848">
    <property type="entry name" value="NSFL1 (p97 ATPase) cofactor p47, SEP domain"/>
    <property type="match status" value="1"/>
</dbReference>
<dbReference type="PANTHER" id="PTHR23333:SF20">
    <property type="entry name" value="NSFL1 COFACTOR P47"/>
    <property type="match status" value="1"/>
</dbReference>
<protein>
    <recommendedName>
        <fullName evidence="2">SEP domain-containing protein</fullName>
    </recommendedName>
</protein>
<dbReference type="GO" id="GO:0005634">
    <property type="term" value="C:nucleus"/>
    <property type="evidence" value="ECO:0007669"/>
    <property type="project" value="TreeGrafter"/>
</dbReference>
<dbReference type="Gene3D" id="3.10.20.90">
    <property type="entry name" value="Phosphatidylinositol 3-kinase Catalytic Subunit, Chain A, domain 1"/>
    <property type="match status" value="1"/>
</dbReference>
<evidence type="ECO:0000259" key="2">
    <source>
        <dbReference type="PROSITE" id="PS51399"/>
    </source>
</evidence>
<evidence type="ECO:0000313" key="3">
    <source>
        <dbReference type="EMBL" id="CAD9155117.1"/>
    </source>
</evidence>
<dbReference type="Gene3D" id="3.30.420.210">
    <property type="entry name" value="SEP domain"/>
    <property type="match status" value="1"/>
</dbReference>
<dbReference type="InterPro" id="IPR036241">
    <property type="entry name" value="NSFL1C_SEP_dom_sf"/>
</dbReference>
<gene>
    <name evidence="3" type="ORF">NDES1114_LOCUS34999</name>
</gene>
<dbReference type="SUPFAM" id="SSF54236">
    <property type="entry name" value="Ubiquitin-like"/>
    <property type="match status" value="1"/>
</dbReference>
<dbReference type="InterPro" id="IPR012989">
    <property type="entry name" value="SEP_domain"/>
</dbReference>
<reference evidence="3" key="1">
    <citation type="submission" date="2021-01" db="EMBL/GenBank/DDBJ databases">
        <authorList>
            <person name="Corre E."/>
            <person name="Pelletier E."/>
            <person name="Niang G."/>
            <person name="Scheremetjew M."/>
            <person name="Finn R."/>
            <person name="Kale V."/>
            <person name="Holt S."/>
            <person name="Cochrane G."/>
            <person name="Meng A."/>
            <person name="Brown T."/>
            <person name="Cohen L."/>
        </authorList>
    </citation>
    <scope>NUCLEOTIDE SEQUENCE</scope>
    <source>
        <strain evidence="3">CCAP 1951/1</strain>
    </source>
</reference>
<organism evidence="3">
    <name type="scientific">Neobodo designis</name>
    <name type="common">Flagellated protozoan</name>
    <name type="synonym">Bodo designis</name>
    <dbReference type="NCBI Taxonomy" id="312471"/>
    <lineage>
        <taxon>Eukaryota</taxon>
        <taxon>Discoba</taxon>
        <taxon>Euglenozoa</taxon>
        <taxon>Kinetoplastea</taxon>
        <taxon>Metakinetoplastina</taxon>
        <taxon>Neobodonida</taxon>
        <taxon>Neobodo</taxon>
    </lineage>
</organism>
<dbReference type="GO" id="GO:0043161">
    <property type="term" value="P:proteasome-mediated ubiquitin-dependent protein catabolic process"/>
    <property type="evidence" value="ECO:0007669"/>
    <property type="project" value="TreeGrafter"/>
</dbReference>
<dbReference type="EMBL" id="HBGF01052315">
    <property type="protein sequence ID" value="CAD9155117.1"/>
    <property type="molecule type" value="Transcribed_RNA"/>
</dbReference>
<dbReference type="GO" id="GO:0031468">
    <property type="term" value="P:nuclear membrane reassembly"/>
    <property type="evidence" value="ECO:0007669"/>
    <property type="project" value="TreeGrafter"/>
</dbReference>
<dbReference type="GO" id="GO:0000045">
    <property type="term" value="P:autophagosome assembly"/>
    <property type="evidence" value="ECO:0007669"/>
    <property type="project" value="TreeGrafter"/>
</dbReference>
<name>A0A7S1W984_NEODS</name>
<dbReference type="AlphaFoldDB" id="A0A7S1W984"/>
<dbReference type="Pfam" id="PF08059">
    <property type="entry name" value="SEP"/>
    <property type="match status" value="1"/>
</dbReference>
<feature type="compositionally biased region" description="Basic and acidic residues" evidence="1">
    <location>
        <begin position="1"/>
        <end position="18"/>
    </location>
</feature>
<feature type="region of interest" description="Disordered" evidence="1">
    <location>
        <begin position="1"/>
        <end position="88"/>
    </location>
</feature>
<dbReference type="GO" id="GO:0043130">
    <property type="term" value="F:ubiquitin binding"/>
    <property type="evidence" value="ECO:0007669"/>
    <property type="project" value="TreeGrafter"/>
</dbReference>
<dbReference type="SMART" id="SM00553">
    <property type="entry name" value="SEP"/>
    <property type="match status" value="1"/>
</dbReference>
<proteinExistence type="predicted"/>
<feature type="compositionally biased region" description="Basic and acidic residues" evidence="1">
    <location>
        <begin position="48"/>
        <end position="64"/>
    </location>
</feature>